<gene>
    <name evidence="3" type="ORF">CEUTPL_LOCUS3177</name>
</gene>
<feature type="signal peptide" evidence="2">
    <location>
        <begin position="1"/>
        <end position="23"/>
    </location>
</feature>
<evidence type="ECO:0000256" key="1">
    <source>
        <dbReference type="SAM" id="MobiDB-lite"/>
    </source>
</evidence>
<dbReference type="Proteomes" id="UP001152799">
    <property type="component" value="Chromosome 11"/>
</dbReference>
<evidence type="ECO:0000256" key="2">
    <source>
        <dbReference type="SAM" id="SignalP"/>
    </source>
</evidence>
<dbReference type="OrthoDB" id="6604460at2759"/>
<organism evidence="3 4">
    <name type="scientific">Ceutorhynchus assimilis</name>
    <name type="common">cabbage seed weevil</name>
    <dbReference type="NCBI Taxonomy" id="467358"/>
    <lineage>
        <taxon>Eukaryota</taxon>
        <taxon>Metazoa</taxon>
        <taxon>Ecdysozoa</taxon>
        <taxon>Arthropoda</taxon>
        <taxon>Hexapoda</taxon>
        <taxon>Insecta</taxon>
        <taxon>Pterygota</taxon>
        <taxon>Neoptera</taxon>
        <taxon>Endopterygota</taxon>
        <taxon>Coleoptera</taxon>
        <taxon>Polyphaga</taxon>
        <taxon>Cucujiformia</taxon>
        <taxon>Curculionidae</taxon>
        <taxon>Ceutorhynchinae</taxon>
        <taxon>Ceutorhynchus</taxon>
    </lineage>
</organism>
<evidence type="ECO:0000313" key="4">
    <source>
        <dbReference type="Proteomes" id="UP001152799"/>
    </source>
</evidence>
<sequence>MIALKLIPIAQILLILFTDLTLCYPSSFYNSKRLSHSIHRPSYDPYEYYARSQRYPYSYYPSYTQLYPDDYYYNQDSYPMYYLSPRPASYDYLPYYYQDVPGAKNTKYNNNNNNNNYYNYADLSTEEQERLLQEIEREQRERAQPIGHEIRYENDYNSDADASVDETNAAFLNNLMMQQMYQDSVINKDRITSAPSRLSDQYPYADFTADMPYWEDVPYDHPVNVDIDEDVKELEELPKKQKQRKNRQRKQRKQKIENISNENPSKRSQDDAVVYTDRKPIVKDVPTVSADTSIREARGQKEEVLMRPATPVRHPFSSSVLDMLSQQQKQEEKKRSTPSVYETIKHMLEMEKKYEESQTEPKSEIRPSMKKRIVSSEDSLTKQLSVLKKAQ</sequence>
<protein>
    <submittedName>
        <fullName evidence="3">Uncharacterized protein</fullName>
    </submittedName>
</protein>
<proteinExistence type="predicted"/>
<keyword evidence="4" id="KW-1185">Reference proteome</keyword>
<accession>A0A9N9MHN1</accession>
<feature type="region of interest" description="Disordered" evidence="1">
    <location>
        <begin position="351"/>
        <end position="391"/>
    </location>
</feature>
<keyword evidence="2" id="KW-0732">Signal</keyword>
<feature type="region of interest" description="Disordered" evidence="1">
    <location>
        <begin position="236"/>
        <end position="277"/>
    </location>
</feature>
<evidence type="ECO:0000313" key="3">
    <source>
        <dbReference type="EMBL" id="CAG9762498.1"/>
    </source>
</evidence>
<feature type="compositionally biased region" description="Basic and acidic residues" evidence="1">
    <location>
        <begin position="351"/>
        <end position="367"/>
    </location>
</feature>
<dbReference type="EMBL" id="OU892287">
    <property type="protein sequence ID" value="CAG9762498.1"/>
    <property type="molecule type" value="Genomic_DNA"/>
</dbReference>
<dbReference type="AlphaFoldDB" id="A0A9N9MHN1"/>
<reference evidence="3" key="1">
    <citation type="submission" date="2022-01" db="EMBL/GenBank/DDBJ databases">
        <authorList>
            <person name="King R."/>
        </authorList>
    </citation>
    <scope>NUCLEOTIDE SEQUENCE</scope>
</reference>
<feature type="compositionally biased region" description="Basic and acidic residues" evidence="1">
    <location>
        <begin position="264"/>
        <end position="277"/>
    </location>
</feature>
<feature type="compositionally biased region" description="Basic residues" evidence="1">
    <location>
        <begin position="240"/>
        <end position="253"/>
    </location>
</feature>
<name>A0A9N9MHN1_9CUCU</name>
<feature type="chain" id="PRO_5040336554" evidence="2">
    <location>
        <begin position="24"/>
        <end position="391"/>
    </location>
</feature>